<keyword evidence="6" id="KW-1185">Reference proteome</keyword>
<proteinExistence type="predicted"/>
<feature type="transmembrane region" description="Helical" evidence="4">
    <location>
        <begin position="98"/>
        <end position="118"/>
    </location>
</feature>
<keyword evidence="1" id="KW-0201">Cytochrome c-type biogenesis</keyword>
<dbReference type="AlphaFoldDB" id="A0A7Z0KY06"/>
<evidence type="ECO:0000256" key="1">
    <source>
        <dbReference type="ARBA" id="ARBA00022748"/>
    </source>
</evidence>
<evidence type="ECO:0000256" key="3">
    <source>
        <dbReference type="SAM" id="MobiDB-lite"/>
    </source>
</evidence>
<keyword evidence="2" id="KW-0175">Coiled coil</keyword>
<name>A0A7Z0KY06_9RHOB</name>
<reference evidence="5 6" key="1">
    <citation type="journal article" date="2000" name="Arch. Microbiol.">
        <title>Rhodobaca bogoriensis gen. nov. and sp. nov., an alkaliphilic purple nonsulfur bacterium from African Rift Valley soda lakes.</title>
        <authorList>
            <person name="Milford A.D."/>
            <person name="Achenbach L.A."/>
            <person name="Jung D.O."/>
            <person name="Madigan M.T."/>
        </authorList>
    </citation>
    <scope>NUCLEOTIDE SEQUENCE [LARGE SCALE GENOMIC DNA]</scope>
    <source>
        <strain evidence="5 6">2376</strain>
    </source>
</reference>
<protein>
    <submittedName>
        <fullName evidence="5">C-type cytochrome biogenesis protein CcmI</fullName>
    </submittedName>
</protein>
<feature type="transmembrane region" description="Helical" evidence="4">
    <location>
        <begin position="6"/>
        <end position="26"/>
    </location>
</feature>
<dbReference type="Gene3D" id="1.25.40.10">
    <property type="entry name" value="Tetratricopeptide repeat domain"/>
    <property type="match status" value="1"/>
</dbReference>
<dbReference type="SUPFAM" id="SSF48452">
    <property type="entry name" value="TPR-like"/>
    <property type="match status" value="1"/>
</dbReference>
<dbReference type="EMBL" id="JACBXS010000005">
    <property type="protein sequence ID" value="NYS24081.1"/>
    <property type="molecule type" value="Genomic_DNA"/>
</dbReference>
<dbReference type="RefSeq" id="WP_179904780.1">
    <property type="nucleotide sequence ID" value="NZ_JACBXS010000005.1"/>
</dbReference>
<gene>
    <name evidence="5" type="primary">ccmI</name>
    <name evidence="5" type="ORF">HUK65_03680</name>
</gene>
<dbReference type="InterPro" id="IPR017560">
    <property type="entry name" value="Cyt_c_biogenesis_CcmI"/>
</dbReference>
<evidence type="ECO:0000313" key="5">
    <source>
        <dbReference type="EMBL" id="NYS24081.1"/>
    </source>
</evidence>
<sequence>MSILAFWITVGILSALVLLLMVLALLRARAEDAEATHEREMRVYRDQLDEIERDQARGVIGKDEAARLRTEVSRRLLDVDRARDRDLGRGPAPGAMRMVALVVVLTLLPVSAATYWWVGAPGYGDLPLAERLAQAAELHRNRPDQATLEARMAERRPPPPEDDAERNEHEALVTQLRAALADRPLDLQGHLLLAHNEALLGNFPQAAAAQARVIEIRGEEADADDHAVLAEYLILAAGGAVSPEAEAVLEQVLRRDPQHGVALYYTGLLFAQTGRQDRTFAIWRRLHDMSPGDAPWMDELRASLPELAEIAGVRYTLPPRPAVRTVAAEPGPTREQIEAAAELSEDERQEMVEGMVARLMNRMAAEGGPPEDWARLIAALGVIGDTERATTIWEEAQVIFGATPEALAEIRAAAEQAGILRAPTPPTP</sequence>
<dbReference type="GO" id="GO:0017004">
    <property type="term" value="P:cytochrome complex assembly"/>
    <property type="evidence" value="ECO:0007669"/>
    <property type="project" value="UniProtKB-KW"/>
</dbReference>
<dbReference type="NCBIfam" id="TIGR03142">
    <property type="entry name" value="cytochro_ccmI"/>
    <property type="match status" value="1"/>
</dbReference>
<accession>A0A7Z0KY06</accession>
<dbReference type="Proteomes" id="UP000529417">
    <property type="component" value="Unassembled WGS sequence"/>
</dbReference>
<keyword evidence="4" id="KW-0812">Transmembrane</keyword>
<keyword evidence="4" id="KW-0472">Membrane</keyword>
<comment type="caution">
    <text evidence="5">The sequence shown here is derived from an EMBL/GenBank/DDBJ whole genome shotgun (WGS) entry which is preliminary data.</text>
</comment>
<evidence type="ECO:0000256" key="2">
    <source>
        <dbReference type="SAM" id="Coils"/>
    </source>
</evidence>
<dbReference type="InterPro" id="IPR011990">
    <property type="entry name" value="TPR-like_helical_dom_sf"/>
</dbReference>
<keyword evidence="4" id="KW-1133">Transmembrane helix</keyword>
<evidence type="ECO:0000256" key="4">
    <source>
        <dbReference type="SAM" id="Phobius"/>
    </source>
</evidence>
<organism evidence="5 6">
    <name type="scientific">Rhabdonatronobacter sediminivivens</name>
    <dbReference type="NCBI Taxonomy" id="2743469"/>
    <lineage>
        <taxon>Bacteria</taxon>
        <taxon>Pseudomonadati</taxon>
        <taxon>Pseudomonadota</taxon>
        <taxon>Alphaproteobacteria</taxon>
        <taxon>Rhodobacterales</taxon>
        <taxon>Paracoccaceae</taxon>
        <taxon>Rhabdonatronobacter</taxon>
    </lineage>
</organism>
<evidence type="ECO:0000313" key="6">
    <source>
        <dbReference type="Proteomes" id="UP000529417"/>
    </source>
</evidence>
<feature type="region of interest" description="Disordered" evidence="3">
    <location>
        <begin position="141"/>
        <end position="168"/>
    </location>
</feature>
<feature type="coiled-coil region" evidence="2">
    <location>
        <begin position="27"/>
        <end position="54"/>
    </location>
</feature>